<proteinExistence type="predicted"/>
<comment type="caution">
    <text evidence="1">The sequence shown here is derived from an EMBL/GenBank/DDBJ whole genome shotgun (WGS) entry which is preliminary data.</text>
</comment>
<evidence type="ECO:0000313" key="2">
    <source>
        <dbReference type="Proteomes" id="UP000566995"/>
    </source>
</evidence>
<protein>
    <submittedName>
        <fullName evidence="1">Fe2+ or Zn2+ uptake regulation protein</fullName>
    </submittedName>
</protein>
<dbReference type="InterPro" id="IPR002481">
    <property type="entry name" value="FUR"/>
</dbReference>
<dbReference type="GO" id="GO:0003700">
    <property type="term" value="F:DNA-binding transcription factor activity"/>
    <property type="evidence" value="ECO:0007669"/>
    <property type="project" value="InterPro"/>
</dbReference>
<dbReference type="RefSeq" id="WP_221454752.1">
    <property type="nucleotide sequence ID" value="NZ_JACHLI010000004.1"/>
</dbReference>
<dbReference type="Proteomes" id="UP000566995">
    <property type="component" value="Unassembled WGS sequence"/>
</dbReference>
<dbReference type="AlphaFoldDB" id="A0A7W7KHC6"/>
<accession>A0A7W7KHC6</accession>
<reference evidence="1 2" key="1">
    <citation type="submission" date="2020-08" db="EMBL/GenBank/DDBJ databases">
        <title>Functional genomics of gut bacteria from endangered species of beetles.</title>
        <authorList>
            <person name="Carlos-Shanley C."/>
        </authorList>
    </citation>
    <scope>NUCLEOTIDE SEQUENCE [LARGE SCALE GENOMIC DNA]</scope>
    <source>
        <strain evidence="1 2">S00179</strain>
    </source>
</reference>
<sequence>MRAAIKVSTPQRPRLPRPARQLLEHAGLRSSLPRLNILDALVICRKATAVELHAFLEEPGLPISLSCVSQTLRRLHLSGLLERDENKRYSLAPGAVAAMGKSSELH</sequence>
<dbReference type="SUPFAM" id="SSF46785">
    <property type="entry name" value="Winged helix' DNA-binding domain"/>
    <property type="match status" value="1"/>
</dbReference>
<gene>
    <name evidence="1" type="ORF">HNP46_001628</name>
</gene>
<evidence type="ECO:0000313" key="1">
    <source>
        <dbReference type="EMBL" id="MBB4862784.1"/>
    </source>
</evidence>
<dbReference type="EMBL" id="JACHLI010000004">
    <property type="protein sequence ID" value="MBB4862784.1"/>
    <property type="molecule type" value="Genomic_DNA"/>
</dbReference>
<dbReference type="InterPro" id="IPR036390">
    <property type="entry name" value="WH_DNA-bd_sf"/>
</dbReference>
<name>A0A7W7KHC6_PSENT</name>
<dbReference type="Gene3D" id="1.10.10.10">
    <property type="entry name" value="Winged helix-like DNA-binding domain superfamily/Winged helix DNA-binding domain"/>
    <property type="match status" value="1"/>
</dbReference>
<organism evidence="1 2">
    <name type="scientific">Pseudomonas nitroreducens</name>
    <dbReference type="NCBI Taxonomy" id="46680"/>
    <lineage>
        <taxon>Bacteria</taxon>
        <taxon>Pseudomonadati</taxon>
        <taxon>Pseudomonadota</taxon>
        <taxon>Gammaproteobacteria</taxon>
        <taxon>Pseudomonadales</taxon>
        <taxon>Pseudomonadaceae</taxon>
        <taxon>Pseudomonas</taxon>
    </lineage>
</organism>
<dbReference type="InterPro" id="IPR036388">
    <property type="entry name" value="WH-like_DNA-bd_sf"/>
</dbReference>
<dbReference type="Pfam" id="PF01475">
    <property type="entry name" value="FUR"/>
    <property type="match status" value="1"/>
</dbReference>